<reference evidence="5" key="1">
    <citation type="journal article" date="2018" name="Gigascience">
        <title>Genome assembly of the Pink Ipe (Handroanthus impetiginosus, Bignoniaceae), a highly valued, ecologically keystone Neotropical timber forest tree.</title>
        <authorList>
            <person name="Silva-Junior O.B."/>
            <person name="Grattapaglia D."/>
            <person name="Novaes E."/>
            <person name="Collevatti R.G."/>
        </authorList>
    </citation>
    <scope>NUCLEOTIDE SEQUENCE [LARGE SCALE GENOMIC DNA]</scope>
    <source>
        <strain evidence="5">cv. UFG-1</strain>
    </source>
</reference>
<dbReference type="GO" id="GO:0050636">
    <property type="term" value="F:vinorine synthase activity"/>
    <property type="evidence" value="ECO:0007669"/>
    <property type="project" value="UniProtKB-EC"/>
</dbReference>
<evidence type="ECO:0000256" key="2">
    <source>
        <dbReference type="ARBA" id="ARBA00022679"/>
    </source>
</evidence>
<dbReference type="Gene3D" id="3.30.559.10">
    <property type="entry name" value="Chloramphenicol acetyltransferase-like domain"/>
    <property type="match status" value="2"/>
</dbReference>
<dbReference type="PANTHER" id="PTHR31623:SF110">
    <property type="entry name" value="VINORINE SYNTHASE-LIKE"/>
    <property type="match status" value="1"/>
</dbReference>
<dbReference type="EC" id="2.3.1.160" evidence="4"/>
<evidence type="ECO:0000313" key="5">
    <source>
        <dbReference type="Proteomes" id="UP000231279"/>
    </source>
</evidence>
<dbReference type="PANTHER" id="PTHR31623">
    <property type="entry name" value="F21J9.9"/>
    <property type="match status" value="1"/>
</dbReference>
<dbReference type="OrthoDB" id="671439at2759"/>
<proteinExistence type="inferred from homology"/>
<keyword evidence="5" id="KW-1185">Reference proteome</keyword>
<dbReference type="AlphaFoldDB" id="A0A2G9G7H4"/>
<gene>
    <name evidence="4" type="ORF">CDL12_26239</name>
</gene>
<dbReference type="Pfam" id="PF02458">
    <property type="entry name" value="Transferase"/>
    <property type="match status" value="1"/>
</dbReference>
<dbReference type="InterPro" id="IPR023213">
    <property type="entry name" value="CAT-like_dom_sf"/>
</dbReference>
<keyword evidence="2 4" id="KW-0808">Transferase</keyword>
<comment type="caution">
    <text evidence="4">The sequence shown here is derived from an EMBL/GenBank/DDBJ whole genome shotgun (WGS) entry which is preliminary data.</text>
</comment>
<dbReference type="EMBL" id="NKXS01006506">
    <property type="protein sequence ID" value="PIN01256.1"/>
    <property type="molecule type" value="Genomic_DNA"/>
</dbReference>
<comment type="similarity">
    <text evidence="1">Belongs to the plant acyltransferase family.</text>
</comment>
<protein>
    <submittedName>
        <fullName evidence="4">Vinorine synthase</fullName>
        <ecNumber evidence="4">2.3.1.160</ecNumber>
    </submittedName>
</protein>
<name>A0A2G9G7H4_9LAMI</name>
<accession>A0A2G9G7H4</accession>
<evidence type="ECO:0000256" key="3">
    <source>
        <dbReference type="ARBA" id="ARBA00023315"/>
    </source>
</evidence>
<dbReference type="Proteomes" id="UP000231279">
    <property type="component" value="Unassembled WGS sequence"/>
</dbReference>
<keyword evidence="3 4" id="KW-0012">Acyltransferase</keyword>
<dbReference type="STRING" id="429701.A0A2G9G7H4"/>
<sequence>MDMLNVEIISKEMIKPFLPTPDHLKNLELSLLDQLAPQYNVPLIFFYQNENLSSFNISQLLKKSLSRVLTIFPPLAGRIQENLYLDCNDIGVYFVEARVHAGLEQVIKEPRMEELQQFLPVEPLGQTDDNAILSVKINFFDCGGIAIGVCFSHKITDCASFVAFINAWAATCREEAEIIRPTFDLPIRFPPTALAASGVGLSVGITKGKIMTKRLVFDKEKLAKLKQIGTSNEVQNPTKVEAVSAFIWHCMIEEARAKPNMKKTSFAAVHVVNLRPRAIPPIPGHAFGNCWGAAFAFLSQTEDSRDLVSKLRSGIREINDDYIKKLQNGDYSSDLSKWIDFSKNDTEVCNFSSWCRFPIYEVDFGWGKPIWVCTATTPFKNMVFLMSNQSGDGIEAWLNMSDYDMEVLETHYEQLN</sequence>
<evidence type="ECO:0000313" key="4">
    <source>
        <dbReference type="EMBL" id="PIN01256.1"/>
    </source>
</evidence>
<evidence type="ECO:0000256" key="1">
    <source>
        <dbReference type="ARBA" id="ARBA00009861"/>
    </source>
</evidence>
<organism evidence="4 5">
    <name type="scientific">Handroanthus impetiginosus</name>
    <dbReference type="NCBI Taxonomy" id="429701"/>
    <lineage>
        <taxon>Eukaryota</taxon>
        <taxon>Viridiplantae</taxon>
        <taxon>Streptophyta</taxon>
        <taxon>Embryophyta</taxon>
        <taxon>Tracheophyta</taxon>
        <taxon>Spermatophyta</taxon>
        <taxon>Magnoliopsida</taxon>
        <taxon>eudicotyledons</taxon>
        <taxon>Gunneridae</taxon>
        <taxon>Pentapetalae</taxon>
        <taxon>asterids</taxon>
        <taxon>lamiids</taxon>
        <taxon>Lamiales</taxon>
        <taxon>Bignoniaceae</taxon>
        <taxon>Crescentiina</taxon>
        <taxon>Tabebuia alliance</taxon>
        <taxon>Handroanthus</taxon>
    </lineage>
</organism>